<reference evidence="2 3" key="1">
    <citation type="journal article" date="2013" name="Appl. Environ. Microbiol.">
        <title>Variation of the Virus-Related Elements within Syntenic Genomes of the Hyperthermophilic Archaeon Aeropyrum.</title>
        <authorList>
            <person name="Daifuku T."/>
            <person name="Yoshida T."/>
            <person name="Kitamura T."/>
            <person name="Kawaichi S."/>
            <person name="Inoue T."/>
            <person name="Nomura K."/>
            <person name="Yoshida Y."/>
            <person name="Kuno S."/>
            <person name="Sako Y."/>
        </authorList>
    </citation>
    <scope>NUCLEOTIDE SEQUENCE [LARGE SCALE GENOMIC DNA]</scope>
    <source>
        <strain evidence="2 3">SY1</strain>
    </source>
</reference>
<keyword evidence="1" id="KW-0812">Transmembrane</keyword>
<proteinExistence type="predicted"/>
<dbReference type="KEGG" id="acj:ACAM_0810"/>
<feature type="transmembrane region" description="Helical" evidence="1">
    <location>
        <begin position="38"/>
        <end position="62"/>
    </location>
</feature>
<feature type="transmembrane region" description="Helical" evidence="1">
    <location>
        <begin position="74"/>
        <end position="101"/>
    </location>
</feature>
<dbReference type="STRING" id="1198449.ACAM_0810"/>
<protein>
    <submittedName>
        <fullName evidence="2">Uncharacterized protein</fullName>
    </submittedName>
</protein>
<feature type="transmembrane region" description="Helical" evidence="1">
    <location>
        <begin position="6"/>
        <end position="31"/>
    </location>
</feature>
<feature type="transmembrane region" description="Helical" evidence="1">
    <location>
        <begin position="141"/>
        <end position="162"/>
    </location>
</feature>
<evidence type="ECO:0000256" key="1">
    <source>
        <dbReference type="SAM" id="Phobius"/>
    </source>
</evidence>
<accession>U3TG37</accession>
<dbReference type="GeneID" id="17110194"/>
<keyword evidence="3" id="KW-1185">Reference proteome</keyword>
<organism evidence="2 3">
    <name type="scientific">Aeropyrum camini SY1 = JCM 12091</name>
    <dbReference type="NCBI Taxonomy" id="1198449"/>
    <lineage>
        <taxon>Archaea</taxon>
        <taxon>Thermoproteota</taxon>
        <taxon>Thermoprotei</taxon>
        <taxon>Desulfurococcales</taxon>
        <taxon>Desulfurococcaceae</taxon>
        <taxon>Aeropyrum</taxon>
    </lineage>
</organism>
<dbReference type="Proteomes" id="UP000016887">
    <property type="component" value="Chromosome"/>
</dbReference>
<evidence type="ECO:0000313" key="3">
    <source>
        <dbReference type="Proteomes" id="UP000016887"/>
    </source>
</evidence>
<feature type="transmembrane region" description="Helical" evidence="1">
    <location>
        <begin position="108"/>
        <end position="129"/>
    </location>
</feature>
<dbReference type="AlphaFoldDB" id="U3TG37"/>
<name>U3TG37_9CREN</name>
<keyword evidence="1" id="KW-0472">Membrane</keyword>
<dbReference type="RefSeq" id="WP_022541552.1">
    <property type="nucleotide sequence ID" value="NC_022521.1"/>
</dbReference>
<evidence type="ECO:0000313" key="2">
    <source>
        <dbReference type="EMBL" id="BAN90279.1"/>
    </source>
</evidence>
<dbReference type="EMBL" id="AP012489">
    <property type="protein sequence ID" value="BAN90279.1"/>
    <property type="molecule type" value="Genomic_DNA"/>
</dbReference>
<keyword evidence="1" id="KW-1133">Transmembrane helix</keyword>
<sequence length="191" mass="18828">MEPETLNLFNLAITAFSLVVSIVGSPAGLLAPGSRGPLGFLLLSIFFLISAVRSAVYGYAIYSGAFGGGSAVELLRSVAMIMLATAILGILLSSAGVWLVASASGSRAARAACVAGAVAQTMGLLLSLAPHYLAPGGEGRLLPVFGAFSSIARAIGLTLYTVSILTAALSPATPQAGAAAGERTGSGASGG</sequence>
<gene>
    <name evidence="2" type="ORF">ACAM_0810</name>
</gene>